<proteinExistence type="predicted"/>
<dbReference type="PANTHER" id="PTHR33735:SF10">
    <property type="entry name" value="EXPRESSED PROTEIN"/>
    <property type="match status" value="1"/>
</dbReference>
<protein>
    <submittedName>
        <fullName evidence="2">Uncharacterized protein</fullName>
    </submittedName>
</protein>
<dbReference type="Proteomes" id="UP001279734">
    <property type="component" value="Unassembled WGS sequence"/>
</dbReference>
<evidence type="ECO:0000256" key="1">
    <source>
        <dbReference type="SAM" id="MobiDB-lite"/>
    </source>
</evidence>
<name>A0AAD3XVI3_NEPGR</name>
<dbReference type="PANTHER" id="PTHR33735">
    <property type="entry name" value="EXPRESSED PROTEIN"/>
    <property type="match status" value="1"/>
</dbReference>
<feature type="compositionally biased region" description="Pro residues" evidence="1">
    <location>
        <begin position="69"/>
        <end position="88"/>
    </location>
</feature>
<evidence type="ECO:0000313" key="3">
    <source>
        <dbReference type="Proteomes" id="UP001279734"/>
    </source>
</evidence>
<keyword evidence="3" id="KW-1185">Reference proteome</keyword>
<feature type="region of interest" description="Disordered" evidence="1">
    <location>
        <begin position="56"/>
        <end position="88"/>
    </location>
</feature>
<dbReference type="AlphaFoldDB" id="A0AAD3XVI3"/>
<organism evidence="2 3">
    <name type="scientific">Nepenthes gracilis</name>
    <name type="common">Slender pitcher plant</name>
    <dbReference type="NCBI Taxonomy" id="150966"/>
    <lineage>
        <taxon>Eukaryota</taxon>
        <taxon>Viridiplantae</taxon>
        <taxon>Streptophyta</taxon>
        <taxon>Embryophyta</taxon>
        <taxon>Tracheophyta</taxon>
        <taxon>Spermatophyta</taxon>
        <taxon>Magnoliopsida</taxon>
        <taxon>eudicotyledons</taxon>
        <taxon>Gunneridae</taxon>
        <taxon>Pentapetalae</taxon>
        <taxon>Caryophyllales</taxon>
        <taxon>Nepenthaceae</taxon>
        <taxon>Nepenthes</taxon>
    </lineage>
</organism>
<reference evidence="2" key="1">
    <citation type="submission" date="2023-05" db="EMBL/GenBank/DDBJ databases">
        <title>Nepenthes gracilis genome sequencing.</title>
        <authorList>
            <person name="Fukushima K."/>
        </authorList>
    </citation>
    <scope>NUCLEOTIDE SEQUENCE</scope>
    <source>
        <strain evidence="2">SING2019-196</strain>
    </source>
</reference>
<accession>A0AAD3XVI3</accession>
<evidence type="ECO:0000313" key="2">
    <source>
        <dbReference type="EMBL" id="GMH17895.1"/>
    </source>
</evidence>
<comment type="caution">
    <text evidence="2">The sequence shown here is derived from an EMBL/GenBank/DDBJ whole genome shotgun (WGS) entry which is preliminary data.</text>
</comment>
<sequence>MPVRTTLASWRLRGIFELPRIRSSSSVNVTEQNQLAKLPTNFQINNPRTRVLRSIGSVSGGMGMDDKPPSPTPPPPAPPLPQSPPEPGPSNWGRWFLGIIFSAGVAFSMPKWGTLLKIGGEAEVMLEEAEKVAEVVEKVAAATEKVSAEVVDQFPNDNMVKEAALLVEHASEETVKDAHLIEQIIHKVDEVKQDLEGVEKLTEPVIDKIFRDKQPGHKL</sequence>
<gene>
    <name evidence="2" type="ORF">Nepgr_019736</name>
</gene>
<dbReference type="EMBL" id="BSYO01000018">
    <property type="protein sequence ID" value="GMH17895.1"/>
    <property type="molecule type" value="Genomic_DNA"/>
</dbReference>